<dbReference type="CDD" id="cd11060">
    <property type="entry name" value="CYP57A1-like"/>
    <property type="match status" value="1"/>
</dbReference>
<dbReference type="STRING" id="1182545.A0A072NVG1"/>
<dbReference type="PRINTS" id="PR00385">
    <property type="entry name" value="P450"/>
</dbReference>
<sequence>MAFTTALCALLSHEQYQSFTLLYYIVAALVLYEVGWIFHCRFFHPFSTIPGPFLASFSRLWIGASLAGGRAEHTQRDLHARYGHLVRIAPNEVAISDPSAVKIIYNIKSGFTKTDFYPPFAPNISPHGDHFTQLDEAKHAERRKFVNSVYSMSTILESEQYIDACSDVFLEKMAHFAKTRSHIDMGEWIQWYTFDVIGELFFGQQFGFMRDEHDYGHYIESLDTLLPGIALSCVLPSYLRPFHSTLGLLFPAIRKSISGFDEIRAAGRHWTNVRQNQMNAGTVTGRVDLLDKFFKIKESKEGFSIPEIQNEACVAIFAGSDTTAIAIRSILYHLMKNMTCMEKLVAEIDEFDSRGKLGRTHITYTEAMKMPYLVACCKEGMRLHPSVGLGMPRNVPPGGATIAGHYFPEGSRVSMNAAVVHYDQSVFGDDAAQFNPDRWISDAASVMERHLLHFGGGARTCIGKNISLAEMHKLIPQLLRRFSIQLVDPSKEWKTDNFWFNKQTNIHVRIDYRKGRSEM</sequence>
<keyword evidence="3 7" id="KW-0479">Metal-binding</keyword>
<keyword evidence="9" id="KW-0472">Membrane</keyword>
<gene>
    <name evidence="10" type="ORF">A1O9_12182</name>
</gene>
<name>A0A072NVG1_9EURO</name>
<feature type="binding site" description="axial binding residue" evidence="7">
    <location>
        <position position="461"/>
    </location>
    <ligand>
        <name>heme</name>
        <dbReference type="ChEBI" id="CHEBI:30413"/>
    </ligand>
    <ligandPart>
        <name>Fe</name>
        <dbReference type="ChEBI" id="CHEBI:18248"/>
    </ligandPart>
</feature>
<proteinExistence type="inferred from homology"/>
<evidence type="ECO:0000256" key="3">
    <source>
        <dbReference type="ARBA" id="ARBA00022723"/>
    </source>
</evidence>
<dbReference type="SUPFAM" id="SSF48264">
    <property type="entry name" value="Cytochrome P450"/>
    <property type="match status" value="1"/>
</dbReference>
<evidence type="ECO:0008006" key="12">
    <source>
        <dbReference type="Google" id="ProtNLM"/>
    </source>
</evidence>
<accession>A0A072NVG1</accession>
<dbReference type="FunFam" id="1.10.630.10:FF:000050">
    <property type="entry name" value="Cytochrome P450 monooxygenase"/>
    <property type="match status" value="1"/>
</dbReference>
<dbReference type="Proteomes" id="UP000027920">
    <property type="component" value="Unassembled WGS sequence"/>
</dbReference>
<dbReference type="PRINTS" id="PR00463">
    <property type="entry name" value="EP450I"/>
</dbReference>
<keyword evidence="6 8" id="KW-0503">Monooxygenase</keyword>
<dbReference type="GO" id="GO:0020037">
    <property type="term" value="F:heme binding"/>
    <property type="evidence" value="ECO:0007669"/>
    <property type="project" value="InterPro"/>
</dbReference>
<keyword evidence="5 7" id="KW-0408">Iron</keyword>
<evidence type="ECO:0000256" key="7">
    <source>
        <dbReference type="PIRSR" id="PIRSR602401-1"/>
    </source>
</evidence>
<dbReference type="HOGENOM" id="CLU_001570_14_0_1"/>
<dbReference type="Pfam" id="PF00067">
    <property type="entry name" value="p450"/>
    <property type="match status" value="1"/>
</dbReference>
<evidence type="ECO:0000313" key="10">
    <source>
        <dbReference type="EMBL" id="KEF51844.1"/>
    </source>
</evidence>
<dbReference type="GO" id="GO:0004497">
    <property type="term" value="F:monooxygenase activity"/>
    <property type="evidence" value="ECO:0007669"/>
    <property type="project" value="UniProtKB-KW"/>
</dbReference>
<evidence type="ECO:0000313" key="11">
    <source>
        <dbReference type="Proteomes" id="UP000027920"/>
    </source>
</evidence>
<evidence type="ECO:0000256" key="6">
    <source>
        <dbReference type="ARBA" id="ARBA00023033"/>
    </source>
</evidence>
<dbReference type="InterPro" id="IPR017972">
    <property type="entry name" value="Cyt_P450_CS"/>
</dbReference>
<evidence type="ECO:0000256" key="1">
    <source>
        <dbReference type="ARBA" id="ARBA00001971"/>
    </source>
</evidence>
<dbReference type="InterPro" id="IPR036396">
    <property type="entry name" value="Cyt_P450_sf"/>
</dbReference>
<evidence type="ECO:0000256" key="8">
    <source>
        <dbReference type="RuleBase" id="RU000461"/>
    </source>
</evidence>
<protein>
    <recommendedName>
        <fullName evidence="12">Cytochrome P450 oxidoreductase</fullName>
    </recommendedName>
</protein>
<dbReference type="GO" id="GO:0005506">
    <property type="term" value="F:iron ion binding"/>
    <property type="evidence" value="ECO:0007669"/>
    <property type="project" value="InterPro"/>
</dbReference>
<keyword evidence="9" id="KW-1133">Transmembrane helix</keyword>
<comment type="cofactor">
    <cofactor evidence="1 7">
        <name>heme</name>
        <dbReference type="ChEBI" id="CHEBI:30413"/>
    </cofactor>
</comment>
<keyword evidence="9" id="KW-0812">Transmembrane</keyword>
<dbReference type="PANTHER" id="PTHR24305">
    <property type="entry name" value="CYTOCHROME P450"/>
    <property type="match status" value="1"/>
</dbReference>
<comment type="similarity">
    <text evidence="2 8">Belongs to the cytochrome P450 family.</text>
</comment>
<keyword evidence="7 8" id="KW-0349">Heme</keyword>
<reference evidence="10 11" key="1">
    <citation type="submission" date="2013-03" db="EMBL/GenBank/DDBJ databases">
        <title>The Genome Sequence of Exophiala aquamarina CBS 119918.</title>
        <authorList>
            <consortium name="The Broad Institute Genomics Platform"/>
            <person name="Cuomo C."/>
            <person name="de Hoog S."/>
            <person name="Gorbushina A."/>
            <person name="Walker B."/>
            <person name="Young S.K."/>
            <person name="Zeng Q."/>
            <person name="Gargeya S."/>
            <person name="Fitzgerald M."/>
            <person name="Haas B."/>
            <person name="Abouelleil A."/>
            <person name="Allen A.W."/>
            <person name="Alvarado L."/>
            <person name="Arachchi H.M."/>
            <person name="Berlin A.M."/>
            <person name="Chapman S.B."/>
            <person name="Gainer-Dewar J."/>
            <person name="Goldberg J."/>
            <person name="Griggs A."/>
            <person name="Gujja S."/>
            <person name="Hansen M."/>
            <person name="Howarth C."/>
            <person name="Imamovic A."/>
            <person name="Ireland A."/>
            <person name="Larimer J."/>
            <person name="McCowan C."/>
            <person name="Murphy C."/>
            <person name="Pearson M."/>
            <person name="Poon T.W."/>
            <person name="Priest M."/>
            <person name="Roberts A."/>
            <person name="Saif S."/>
            <person name="Shea T."/>
            <person name="Sisk P."/>
            <person name="Sykes S."/>
            <person name="Wortman J."/>
            <person name="Nusbaum C."/>
            <person name="Birren B."/>
        </authorList>
    </citation>
    <scope>NUCLEOTIDE SEQUENCE [LARGE SCALE GENOMIC DNA]</scope>
    <source>
        <strain evidence="10 11">CBS 119918</strain>
    </source>
</reference>
<dbReference type="Gene3D" id="1.10.630.10">
    <property type="entry name" value="Cytochrome P450"/>
    <property type="match status" value="1"/>
</dbReference>
<evidence type="ECO:0000256" key="9">
    <source>
        <dbReference type="SAM" id="Phobius"/>
    </source>
</evidence>
<dbReference type="AlphaFoldDB" id="A0A072NVG1"/>
<dbReference type="InterPro" id="IPR001128">
    <property type="entry name" value="Cyt_P450"/>
</dbReference>
<feature type="transmembrane region" description="Helical" evidence="9">
    <location>
        <begin position="21"/>
        <end position="39"/>
    </location>
</feature>
<dbReference type="InterPro" id="IPR050121">
    <property type="entry name" value="Cytochrome_P450_monoxygenase"/>
</dbReference>
<comment type="caution">
    <text evidence="10">The sequence shown here is derived from an EMBL/GenBank/DDBJ whole genome shotgun (WGS) entry which is preliminary data.</text>
</comment>
<dbReference type="GeneID" id="25287076"/>
<dbReference type="PROSITE" id="PS00086">
    <property type="entry name" value="CYTOCHROME_P450"/>
    <property type="match status" value="1"/>
</dbReference>
<keyword evidence="4 8" id="KW-0560">Oxidoreductase</keyword>
<evidence type="ECO:0000256" key="2">
    <source>
        <dbReference type="ARBA" id="ARBA00010617"/>
    </source>
</evidence>
<evidence type="ECO:0000256" key="5">
    <source>
        <dbReference type="ARBA" id="ARBA00023004"/>
    </source>
</evidence>
<evidence type="ECO:0000256" key="4">
    <source>
        <dbReference type="ARBA" id="ARBA00023002"/>
    </source>
</evidence>
<dbReference type="InterPro" id="IPR002401">
    <property type="entry name" value="Cyt_P450_E_grp-I"/>
</dbReference>
<dbReference type="RefSeq" id="XP_013254434.1">
    <property type="nucleotide sequence ID" value="XM_013398980.1"/>
</dbReference>
<dbReference type="VEuPathDB" id="FungiDB:A1O9_12182"/>
<dbReference type="PANTHER" id="PTHR24305:SF229">
    <property type="entry name" value="P450, PUTATIVE (EUROFUNG)-RELATED"/>
    <property type="match status" value="1"/>
</dbReference>
<keyword evidence="11" id="KW-1185">Reference proteome</keyword>
<dbReference type="OrthoDB" id="3934656at2759"/>
<dbReference type="GO" id="GO:0016705">
    <property type="term" value="F:oxidoreductase activity, acting on paired donors, with incorporation or reduction of molecular oxygen"/>
    <property type="evidence" value="ECO:0007669"/>
    <property type="project" value="InterPro"/>
</dbReference>
<organism evidence="10 11">
    <name type="scientific">Exophiala aquamarina CBS 119918</name>
    <dbReference type="NCBI Taxonomy" id="1182545"/>
    <lineage>
        <taxon>Eukaryota</taxon>
        <taxon>Fungi</taxon>
        <taxon>Dikarya</taxon>
        <taxon>Ascomycota</taxon>
        <taxon>Pezizomycotina</taxon>
        <taxon>Eurotiomycetes</taxon>
        <taxon>Chaetothyriomycetidae</taxon>
        <taxon>Chaetothyriales</taxon>
        <taxon>Herpotrichiellaceae</taxon>
        <taxon>Exophiala</taxon>
    </lineage>
</organism>
<dbReference type="EMBL" id="AMGV01000021">
    <property type="protein sequence ID" value="KEF51844.1"/>
    <property type="molecule type" value="Genomic_DNA"/>
</dbReference>